<keyword evidence="9" id="KW-1185">Reference proteome</keyword>
<evidence type="ECO:0000256" key="5">
    <source>
        <dbReference type="ARBA" id="ARBA00023242"/>
    </source>
</evidence>
<feature type="region of interest" description="Disordered" evidence="6">
    <location>
        <begin position="335"/>
        <end position="402"/>
    </location>
</feature>
<evidence type="ECO:0000256" key="1">
    <source>
        <dbReference type="ARBA" id="ARBA00004123"/>
    </source>
</evidence>
<sequence>MYSSGMVFGNTNGHAGTTYHVQADSNTWDDSAIINAFDLAVSSHGQAGRHATERYQGQHPSHPISRGRRRRGGGGRGGGGEEDATRRGGEVGEDGGGGGGLSVGDRFFNLLEAGARRKKGEGQRAAAKEGTEGGTDQEHTLVDLAEKGQEERPEEKEEGGIREEEAARQARRQRRRAARERRDRISALYFSSPRPSHRSPYSSSSSVSPPSEPPETFDAMASVRRRGLLPCSPLPSSLPPPHLPPLPATLPPPPLPPPPQNLAPPPPPYPDFVSMQGNVARGGAQGGRQSGEGERGGEDDWGEEAALSDLMAAWYYSGYYTGRYRTIQELRRQHKRLPMEEGEDAEEAPAARSTSTHSHHKETVRKKCHGIRDGTASDIPRPANDKGQLTRRGSKKPCKSGK</sequence>
<evidence type="ECO:0000313" key="9">
    <source>
        <dbReference type="Proteomes" id="UP000355283"/>
    </source>
</evidence>
<feature type="region of interest" description="Disordered" evidence="6">
    <location>
        <begin position="45"/>
        <end position="103"/>
    </location>
</feature>
<evidence type="ECO:0000259" key="7">
    <source>
        <dbReference type="Pfam" id="PF20636"/>
    </source>
</evidence>
<evidence type="ECO:0000256" key="2">
    <source>
        <dbReference type="ARBA" id="ARBA00005371"/>
    </source>
</evidence>
<comment type="caution">
    <text evidence="8">The sequence shown here is derived from an EMBL/GenBank/DDBJ whole genome shotgun (WGS) entry which is preliminary data.</text>
</comment>
<dbReference type="InterPro" id="IPR040424">
    <property type="entry name" value="Smn1"/>
</dbReference>
<feature type="compositionally biased region" description="Basic residues" evidence="6">
    <location>
        <begin position="169"/>
        <end position="179"/>
    </location>
</feature>
<feature type="compositionally biased region" description="Basic and acidic residues" evidence="6">
    <location>
        <begin position="120"/>
        <end position="168"/>
    </location>
</feature>
<dbReference type="CDD" id="cd22852">
    <property type="entry name" value="SMN_C"/>
    <property type="match status" value="1"/>
</dbReference>
<reference evidence="8 9" key="1">
    <citation type="submission" date="2019-01" db="EMBL/GenBank/DDBJ databases">
        <title>Nuclear Genome Assembly of the Microalgal Biofuel strain Nannochloropsis salina CCMP1776.</title>
        <authorList>
            <person name="Hovde B."/>
        </authorList>
    </citation>
    <scope>NUCLEOTIDE SEQUENCE [LARGE SCALE GENOMIC DNA]</scope>
    <source>
        <strain evidence="8 9">CCMP1776</strain>
    </source>
</reference>
<dbReference type="OrthoDB" id="10599598at2759"/>
<dbReference type="InterPro" id="IPR049481">
    <property type="entry name" value="SMN_G2-BD"/>
</dbReference>
<evidence type="ECO:0000313" key="8">
    <source>
        <dbReference type="EMBL" id="TFJ87460.1"/>
    </source>
</evidence>
<feature type="compositionally biased region" description="Pro residues" evidence="6">
    <location>
        <begin position="232"/>
        <end position="270"/>
    </location>
</feature>
<dbReference type="PANTHER" id="PTHR39267:SF1">
    <property type="entry name" value="SURVIVAL MOTOR NEURON PROTEIN"/>
    <property type="match status" value="1"/>
</dbReference>
<dbReference type="AlphaFoldDB" id="A0A4D9D7S3"/>
<dbReference type="EMBL" id="SDOX01000005">
    <property type="protein sequence ID" value="TFJ87460.1"/>
    <property type="molecule type" value="Genomic_DNA"/>
</dbReference>
<dbReference type="Pfam" id="PF20636">
    <property type="entry name" value="SMN_G2-BD"/>
    <property type="match status" value="1"/>
</dbReference>
<feature type="compositionally biased region" description="Basic residues" evidence="6">
    <location>
        <begin position="357"/>
        <end position="369"/>
    </location>
</feature>
<accession>A0A4D9D7S3</accession>
<dbReference type="InterPro" id="IPR047313">
    <property type="entry name" value="SMN_C"/>
</dbReference>
<evidence type="ECO:0000256" key="6">
    <source>
        <dbReference type="SAM" id="MobiDB-lite"/>
    </source>
</evidence>
<name>A0A4D9D7S3_9STRA</name>
<feature type="region of interest" description="Disordered" evidence="6">
    <location>
        <begin position="115"/>
        <end position="302"/>
    </location>
</feature>
<keyword evidence="3" id="KW-0507">mRNA processing</keyword>
<organism evidence="8 9">
    <name type="scientific">Nannochloropsis salina CCMP1776</name>
    <dbReference type="NCBI Taxonomy" id="1027361"/>
    <lineage>
        <taxon>Eukaryota</taxon>
        <taxon>Sar</taxon>
        <taxon>Stramenopiles</taxon>
        <taxon>Ochrophyta</taxon>
        <taxon>Eustigmatophyceae</taxon>
        <taxon>Eustigmatales</taxon>
        <taxon>Monodopsidaceae</taxon>
        <taxon>Microchloropsis</taxon>
        <taxon>Microchloropsis salina</taxon>
    </lineage>
</organism>
<comment type="similarity">
    <text evidence="2">Belongs to the SMN family.</text>
</comment>
<proteinExistence type="inferred from homology"/>
<feature type="compositionally biased region" description="Basic residues" evidence="6">
    <location>
        <begin position="392"/>
        <end position="402"/>
    </location>
</feature>
<protein>
    <recommendedName>
        <fullName evidence="7">Survival Motor Neuron Gemin2-binding domain-containing protein</fullName>
    </recommendedName>
</protein>
<dbReference type="GO" id="GO:0008380">
    <property type="term" value="P:RNA splicing"/>
    <property type="evidence" value="ECO:0007669"/>
    <property type="project" value="UniProtKB-KW"/>
</dbReference>
<feature type="compositionally biased region" description="Low complexity" evidence="6">
    <location>
        <begin position="191"/>
        <end position="209"/>
    </location>
</feature>
<feature type="domain" description="Survival Motor Neuron Gemin2-binding" evidence="7">
    <location>
        <begin position="23"/>
        <end position="48"/>
    </location>
</feature>
<gene>
    <name evidence="8" type="ORF">NSK_000813</name>
</gene>
<keyword evidence="5" id="KW-0539">Nucleus</keyword>
<keyword evidence="4" id="KW-0508">mRNA splicing</keyword>
<evidence type="ECO:0000256" key="4">
    <source>
        <dbReference type="ARBA" id="ARBA00023187"/>
    </source>
</evidence>
<dbReference type="GO" id="GO:0006397">
    <property type="term" value="P:mRNA processing"/>
    <property type="evidence" value="ECO:0007669"/>
    <property type="project" value="UniProtKB-KW"/>
</dbReference>
<evidence type="ECO:0000256" key="3">
    <source>
        <dbReference type="ARBA" id="ARBA00022664"/>
    </source>
</evidence>
<dbReference type="Proteomes" id="UP000355283">
    <property type="component" value="Unassembled WGS sequence"/>
</dbReference>
<comment type="subcellular location">
    <subcellularLocation>
        <location evidence="1">Nucleus</location>
    </subcellularLocation>
</comment>
<dbReference type="PANTHER" id="PTHR39267">
    <property type="entry name" value="SURVIVAL MOTOR NEURON-LIKE PROTEIN 1"/>
    <property type="match status" value="1"/>
</dbReference>
<dbReference type="GO" id="GO:0005634">
    <property type="term" value="C:nucleus"/>
    <property type="evidence" value="ECO:0007669"/>
    <property type="project" value="UniProtKB-SubCell"/>
</dbReference>